<name>A0ABT1DAP7_9PROT</name>
<sequence length="128" mass="13565">MSELLEQFLAEGRELVQQAAEDLLALEQDQANAARLEDAFRAVHTLKGAVALFDLAPMGRVLHAAEDLLEALRAGRVPAGRAAIDRLLDCVAASEAWLEEFARDGALAPAAANQAAGLVARLRAGLPQ</sequence>
<feature type="modified residue" description="Phosphohistidine" evidence="2">
    <location>
        <position position="44"/>
    </location>
</feature>
<dbReference type="SUPFAM" id="SSF47226">
    <property type="entry name" value="Histidine-containing phosphotransfer domain, HPT domain"/>
    <property type="match status" value="1"/>
</dbReference>
<dbReference type="InterPro" id="IPR008207">
    <property type="entry name" value="Sig_transdc_His_kin_Hpt_dom"/>
</dbReference>
<dbReference type="InterPro" id="IPR051315">
    <property type="entry name" value="Bact_Chemotaxis_CheA"/>
</dbReference>
<feature type="domain" description="HPt" evidence="3">
    <location>
        <begin position="1"/>
        <end position="101"/>
    </location>
</feature>
<dbReference type="Pfam" id="PF01627">
    <property type="entry name" value="Hpt"/>
    <property type="match status" value="1"/>
</dbReference>
<dbReference type="SMART" id="SM00073">
    <property type="entry name" value="HPT"/>
    <property type="match status" value="1"/>
</dbReference>
<dbReference type="InterPro" id="IPR036641">
    <property type="entry name" value="HPT_dom_sf"/>
</dbReference>
<comment type="caution">
    <text evidence="4">The sequence shown here is derived from an EMBL/GenBank/DDBJ whole genome shotgun (WGS) entry which is preliminary data.</text>
</comment>
<dbReference type="PANTHER" id="PTHR43395:SF10">
    <property type="entry name" value="CHEMOTAXIS PROTEIN CHEA"/>
    <property type="match status" value="1"/>
</dbReference>
<dbReference type="RefSeq" id="WP_252955640.1">
    <property type="nucleotide sequence ID" value="NZ_JAFIRR010000164.1"/>
</dbReference>
<evidence type="ECO:0000259" key="3">
    <source>
        <dbReference type="PROSITE" id="PS50894"/>
    </source>
</evidence>
<keyword evidence="1" id="KW-0902">Two-component regulatory system</keyword>
<keyword evidence="2" id="KW-0597">Phosphoprotein</keyword>
<dbReference type="Gene3D" id="1.20.120.160">
    <property type="entry name" value="HPT domain"/>
    <property type="match status" value="1"/>
</dbReference>
<dbReference type="EMBL" id="JAFIRR010000164">
    <property type="protein sequence ID" value="MCO6419015.1"/>
    <property type="molecule type" value="Genomic_DNA"/>
</dbReference>
<reference evidence="4 5" key="1">
    <citation type="submission" date="2021-12" db="EMBL/GenBank/DDBJ databases">
        <title>Siccirubricoccus leaddurans sp. nov., a high concentration Zn2+ tolerance bacterium.</title>
        <authorList>
            <person name="Cao Y."/>
        </authorList>
    </citation>
    <scope>NUCLEOTIDE SEQUENCE [LARGE SCALE GENOMIC DNA]</scope>
    <source>
        <strain evidence="4 5">KC 17139</strain>
    </source>
</reference>
<proteinExistence type="predicted"/>
<gene>
    <name evidence="4" type="ORF">JYK14_23065</name>
</gene>
<evidence type="ECO:0000313" key="4">
    <source>
        <dbReference type="EMBL" id="MCO6419015.1"/>
    </source>
</evidence>
<evidence type="ECO:0000256" key="1">
    <source>
        <dbReference type="ARBA" id="ARBA00023012"/>
    </source>
</evidence>
<dbReference type="PROSITE" id="PS50894">
    <property type="entry name" value="HPT"/>
    <property type="match status" value="1"/>
</dbReference>
<dbReference type="PANTHER" id="PTHR43395">
    <property type="entry name" value="SENSOR HISTIDINE KINASE CHEA"/>
    <property type="match status" value="1"/>
</dbReference>
<protein>
    <submittedName>
        <fullName evidence="4">Hpt domain-containing protein</fullName>
    </submittedName>
</protein>
<dbReference type="Proteomes" id="UP001523392">
    <property type="component" value="Unassembled WGS sequence"/>
</dbReference>
<evidence type="ECO:0000256" key="2">
    <source>
        <dbReference type="PROSITE-ProRule" id="PRU00110"/>
    </source>
</evidence>
<dbReference type="CDD" id="cd00088">
    <property type="entry name" value="HPT"/>
    <property type="match status" value="1"/>
</dbReference>
<organism evidence="4 5">
    <name type="scientific">Siccirubricoccus soli</name>
    <dbReference type="NCBI Taxonomy" id="2899147"/>
    <lineage>
        <taxon>Bacteria</taxon>
        <taxon>Pseudomonadati</taxon>
        <taxon>Pseudomonadota</taxon>
        <taxon>Alphaproteobacteria</taxon>
        <taxon>Acetobacterales</taxon>
        <taxon>Roseomonadaceae</taxon>
        <taxon>Siccirubricoccus</taxon>
    </lineage>
</organism>
<feature type="non-terminal residue" evidence="4">
    <location>
        <position position="128"/>
    </location>
</feature>
<evidence type="ECO:0000313" key="5">
    <source>
        <dbReference type="Proteomes" id="UP001523392"/>
    </source>
</evidence>
<accession>A0ABT1DAP7</accession>
<keyword evidence="5" id="KW-1185">Reference proteome</keyword>